<comment type="similarity">
    <text evidence="1">Belongs to the sigma-70 factor family. ECF subfamily.</text>
</comment>
<dbReference type="InterPro" id="IPR036388">
    <property type="entry name" value="WH-like_DNA-bd_sf"/>
</dbReference>
<dbReference type="PANTHER" id="PTHR43133:SF8">
    <property type="entry name" value="RNA POLYMERASE SIGMA FACTOR HI_1459-RELATED"/>
    <property type="match status" value="1"/>
</dbReference>
<sequence>MSGLPLTELSIEELLRRVRAQEEGAWEELFRRSQDQLDAWAKQRVTNMLPGGARPSDVSQEAALRAFEQFSWFKGQTKEEWFAWLKRVLSSQWVDLIRQAQSQKRDDSNHLPLDTLEAQAQPTPQPSPSQVTAHQEQWRQLLAAFHQLSEDQGKALSLFYVKNLTMAEIAQSMGRSRDAVESLIHRGMRALKALMAGQTEPGPGENFEEARTVNAVDAALLVYFRRRDAGEDVALESFVAGYPDCSDELRSLLSWMEQLRALRPPDKA</sequence>
<keyword evidence="2" id="KW-0805">Transcription regulation</keyword>
<evidence type="ECO:0000256" key="1">
    <source>
        <dbReference type="ARBA" id="ARBA00010641"/>
    </source>
</evidence>
<evidence type="ECO:0000256" key="4">
    <source>
        <dbReference type="ARBA" id="ARBA00023125"/>
    </source>
</evidence>
<reference evidence="8" key="1">
    <citation type="submission" date="2016-10" db="EMBL/GenBank/DDBJ databases">
        <authorList>
            <person name="Varghese N."/>
            <person name="Submissions S."/>
        </authorList>
    </citation>
    <scope>NUCLEOTIDE SEQUENCE [LARGE SCALE GENOMIC DNA]</scope>
    <source>
        <strain evidence="8">DSM 17044</strain>
    </source>
</reference>
<dbReference type="InterPro" id="IPR013324">
    <property type="entry name" value="RNA_pol_sigma_r3/r4-like"/>
</dbReference>
<evidence type="ECO:0000256" key="3">
    <source>
        <dbReference type="ARBA" id="ARBA00023082"/>
    </source>
</evidence>
<evidence type="ECO:0000256" key="5">
    <source>
        <dbReference type="ARBA" id="ARBA00023163"/>
    </source>
</evidence>
<dbReference type="InterPro" id="IPR039425">
    <property type="entry name" value="RNA_pol_sigma-70-like"/>
</dbReference>
<dbReference type="GO" id="GO:0016987">
    <property type="term" value="F:sigma factor activity"/>
    <property type="evidence" value="ECO:0007669"/>
    <property type="project" value="UniProtKB-KW"/>
</dbReference>
<dbReference type="InterPro" id="IPR013325">
    <property type="entry name" value="RNA_pol_sigma_r2"/>
</dbReference>
<evidence type="ECO:0000256" key="2">
    <source>
        <dbReference type="ARBA" id="ARBA00023015"/>
    </source>
</evidence>
<dbReference type="SUPFAM" id="SSF88946">
    <property type="entry name" value="Sigma2 domain of RNA polymerase sigma factors"/>
    <property type="match status" value="1"/>
</dbReference>
<dbReference type="PANTHER" id="PTHR43133">
    <property type="entry name" value="RNA POLYMERASE ECF-TYPE SIGMA FACTO"/>
    <property type="match status" value="1"/>
</dbReference>
<protein>
    <submittedName>
        <fullName evidence="7">RNA polymerase sigma-70 factor, ECF subfamily</fullName>
    </submittedName>
</protein>
<dbReference type="EMBL" id="FOAP01000003">
    <property type="protein sequence ID" value="SEK95764.1"/>
    <property type="molecule type" value="Genomic_DNA"/>
</dbReference>
<dbReference type="AlphaFoldDB" id="A0A1H7LA86"/>
<keyword evidence="4" id="KW-0238">DNA-binding</keyword>
<keyword evidence="5" id="KW-0804">Transcription</keyword>
<feature type="domain" description="RNA polymerase sigma factor 70 region 4 type 2" evidence="6">
    <location>
        <begin position="139"/>
        <end position="191"/>
    </location>
</feature>
<dbReference type="NCBIfam" id="TIGR02937">
    <property type="entry name" value="sigma70-ECF"/>
    <property type="match status" value="1"/>
</dbReference>
<dbReference type="InterPro" id="IPR013249">
    <property type="entry name" value="RNA_pol_sigma70_r4_t2"/>
</dbReference>
<name>A0A1H7LA86_STIAU</name>
<evidence type="ECO:0000259" key="6">
    <source>
        <dbReference type="Pfam" id="PF08281"/>
    </source>
</evidence>
<dbReference type="GO" id="GO:0003677">
    <property type="term" value="F:DNA binding"/>
    <property type="evidence" value="ECO:0007669"/>
    <property type="project" value="UniProtKB-KW"/>
</dbReference>
<proteinExistence type="inferred from homology"/>
<dbReference type="Pfam" id="PF08281">
    <property type="entry name" value="Sigma70_r4_2"/>
    <property type="match status" value="1"/>
</dbReference>
<keyword evidence="8" id="KW-1185">Reference proteome</keyword>
<dbReference type="SUPFAM" id="SSF88659">
    <property type="entry name" value="Sigma3 and sigma4 domains of RNA polymerase sigma factors"/>
    <property type="match status" value="1"/>
</dbReference>
<accession>A0A1H7LA86</accession>
<evidence type="ECO:0000313" key="8">
    <source>
        <dbReference type="Proteomes" id="UP000182719"/>
    </source>
</evidence>
<organism evidence="7 8">
    <name type="scientific">Stigmatella aurantiaca</name>
    <dbReference type="NCBI Taxonomy" id="41"/>
    <lineage>
        <taxon>Bacteria</taxon>
        <taxon>Pseudomonadati</taxon>
        <taxon>Myxococcota</taxon>
        <taxon>Myxococcia</taxon>
        <taxon>Myxococcales</taxon>
        <taxon>Cystobacterineae</taxon>
        <taxon>Archangiaceae</taxon>
        <taxon>Stigmatella</taxon>
    </lineage>
</organism>
<dbReference type="Gene3D" id="1.10.10.10">
    <property type="entry name" value="Winged helix-like DNA-binding domain superfamily/Winged helix DNA-binding domain"/>
    <property type="match status" value="1"/>
</dbReference>
<dbReference type="InterPro" id="IPR014284">
    <property type="entry name" value="RNA_pol_sigma-70_dom"/>
</dbReference>
<dbReference type="OrthoDB" id="265297at2"/>
<dbReference type="CDD" id="cd06171">
    <property type="entry name" value="Sigma70_r4"/>
    <property type="match status" value="1"/>
</dbReference>
<dbReference type="GO" id="GO:0006352">
    <property type="term" value="P:DNA-templated transcription initiation"/>
    <property type="evidence" value="ECO:0007669"/>
    <property type="project" value="InterPro"/>
</dbReference>
<dbReference type="RefSeq" id="WP_075005779.1">
    <property type="nucleotide sequence ID" value="NZ_FOAP01000003.1"/>
</dbReference>
<evidence type="ECO:0000313" key="7">
    <source>
        <dbReference type="EMBL" id="SEK95764.1"/>
    </source>
</evidence>
<dbReference type="Gene3D" id="1.10.1740.10">
    <property type="match status" value="1"/>
</dbReference>
<dbReference type="Proteomes" id="UP000182719">
    <property type="component" value="Unassembled WGS sequence"/>
</dbReference>
<gene>
    <name evidence="7" type="ORF">SAMN05444354_103171</name>
</gene>
<keyword evidence="3" id="KW-0731">Sigma factor</keyword>